<dbReference type="OrthoDB" id="537915at2759"/>
<evidence type="ECO:0000313" key="7">
    <source>
        <dbReference type="EMBL" id="CAD7238768.1"/>
    </source>
</evidence>
<accession>A0A7R8X0N4</accession>
<comment type="cofactor">
    <cofactor evidence="1">
        <name>Mg(2+)</name>
        <dbReference type="ChEBI" id="CHEBI:18420"/>
    </cofactor>
</comment>
<evidence type="ECO:0000259" key="6">
    <source>
        <dbReference type="Pfam" id="PF00365"/>
    </source>
</evidence>
<name>A0A7R8X0N4_9CRUS</name>
<organism evidence="7">
    <name type="scientific">Cyprideis torosa</name>
    <dbReference type="NCBI Taxonomy" id="163714"/>
    <lineage>
        <taxon>Eukaryota</taxon>
        <taxon>Metazoa</taxon>
        <taxon>Ecdysozoa</taxon>
        <taxon>Arthropoda</taxon>
        <taxon>Crustacea</taxon>
        <taxon>Oligostraca</taxon>
        <taxon>Ostracoda</taxon>
        <taxon>Podocopa</taxon>
        <taxon>Podocopida</taxon>
        <taxon>Cytherocopina</taxon>
        <taxon>Cytheroidea</taxon>
        <taxon>Cytherideidae</taxon>
        <taxon>Cyprideis</taxon>
    </lineage>
</organism>
<keyword evidence="3" id="KW-0479">Metal-binding</keyword>
<dbReference type="PANTHER" id="PTHR45770">
    <property type="entry name" value="ATP-DEPENDENT 6-PHOSPHOFRUCTOKINASE 1"/>
    <property type="match status" value="1"/>
</dbReference>
<dbReference type="GO" id="GO:0006002">
    <property type="term" value="P:fructose 6-phosphate metabolic process"/>
    <property type="evidence" value="ECO:0007669"/>
    <property type="project" value="InterPro"/>
</dbReference>
<keyword evidence="2" id="KW-0808">Transferase</keyword>
<gene>
    <name evidence="7" type="ORF">CTOB1V02_LOCUS16583</name>
</gene>
<dbReference type="AlphaFoldDB" id="A0A7R8X0N4"/>
<evidence type="ECO:0000256" key="2">
    <source>
        <dbReference type="ARBA" id="ARBA00022679"/>
    </source>
</evidence>
<dbReference type="Gene3D" id="3.40.50.460">
    <property type="entry name" value="Phosphofructokinase domain"/>
    <property type="match status" value="1"/>
</dbReference>
<dbReference type="PRINTS" id="PR00476">
    <property type="entry name" value="PHFRCTKINASE"/>
</dbReference>
<feature type="domain" description="Phosphofructokinase" evidence="6">
    <location>
        <begin position="6"/>
        <end position="194"/>
    </location>
</feature>
<protein>
    <recommendedName>
        <fullName evidence="6">Phosphofructokinase domain-containing protein</fullName>
    </recommendedName>
</protein>
<dbReference type="InterPro" id="IPR050929">
    <property type="entry name" value="PFKA"/>
</dbReference>
<dbReference type="Pfam" id="PF00365">
    <property type="entry name" value="PFK"/>
    <property type="match status" value="1"/>
</dbReference>
<dbReference type="UniPathway" id="UPA00109">
    <property type="reaction ID" value="UER00182"/>
</dbReference>
<reference evidence="7" key="1">
    <citation type="submission" date="2020-11" db="EMBL/GenBank/DDBJ databases">
        <authorList>
            <person name="Tran Van P."/>
        </authorList>
    </citation>
    <scope>NUCLEOTIDE SEQUENCE</scope>
</reference>
<evidence type="ECO:0000256" key="1">
    <source>
        <dbReference type="ARBA" id="ARBA00001946"/>
    </source>
</evidence>
<evidence type="ECO:0000256" key="3">
    <source>
        <dbReference type="ARBA" id="ARBA00022723"/>
    </source>
</evidence>
<feature type="non-terminal residue" evidence="7">
    <location>
        <position position="1"/>
    </location>
</feature>
<evidence type="ECO:0000256" key="4">
    <source>
        <dbReference type="ARBA" id="ARBA00022777"/>
    </source>
</evidence>
<dbReference type="InterPro" id="IPR022953">
    <property type="entry name" value="ATP_PFK"/>
</dbReference>
<dbReference type="EMBL" id="OB708180">
    <property type="protein sequence ID" value="CAD7238768.1"/>
    <property type="molecule type" value="Genomic_DNA"/>
</dbReference>
<proteinExistence type="predicted"/>
<dbReference type="SUPFAM" id="SSF53784">
    <property type="entry name" value="Phosphofructokinase"/>
    <property type="match status" value="1"/>
</dbReference>
<dbReference type="GO" id="GO:0003872">
    <property type="term" value="F:6-phosphofructokinase activity"/>
    <property type="evidence" value="ECO:0007669"/>
    <property type="project" value="InterPro"/>
</dbReference>
<keyword evidence="4" id="KW-0418">Kinase</keyword>
<sequence>KRRDLNIAIIGVPKTIDNDIPFVRRSFGFETAVAEGASAINAAEVEAKGMPNGIGLVKLMGRNAGFIAATATIASGNVNFCLIPEVPFKIHGPAGLLEQLEKRMHDRHHAVIVIAEGAGQEYFDADQLSTDASGNKKLGDIGPLIKQHITDYFDAKEIKVALKYIDPSYLIRACSPNATDQLYADRLARNAVHAAMAGKTGMLIGHWQGQMTHVPMSALTGRRSNVKRDGELWLSVRENTGQPDNIGC</sequence>
<dbReference type="InterPro" id="IPR000023">
    <property type="entry name" value="Phosphofructokinase_dom"/>
</dbReference>
<keyword evidence="5" id="KW-0460">Magnesium</keyword>
<dbReference type="InterPro" id="IPR035966">
    <property type="entry name" value="PKF_sf"/>
</dbReference>
<dbReference type="GO" id="GO:0046872">
    <property type="term" value="F:metal ion binding"/>
    <property type="evidence" value="ECO:0007669"/>
    <property type="project" value="UniProtKB-KW"/>
</dbReference>
<evidence type="ECO:0000256" key="5">
    <source>
        <dbReference type="ARBA" id="ARBA00022842"/>
    </source>
</evidence>